<dbReference type="EMBL" id="LSYV01000065">
    <property type="protein sequence ID" value="KXZ44644.1"/>
    <property type="molecule type" value="Genomic_DNA"/>
</dbReference>
<feature type="region of interest" description="Disordered" evidence="1">
    <location>
        <begin position="369"/>
        <end position="403"/>
    </location>
</feature>
<protein>
    <submittedName>
        <fullName evidence="2">Uncharacterized protein</fullName>
    </submittedName>
</protein>
<evidence type="ECO:0000313" key="3">
    <source>
        <dbReference type="Proteomes" id="UP000075714"/>
    </source>
</evidence>
<name>A0A150G491_GONPE</name>
<gene>
    <name evidence="2" type="ORF">GPECTOR_64g138</name>
</gene>
<comment type="caution">
    <text evidence="2">The sequence shown here is derived from an EMBL/GenBank/DDBJ whole genome shotgun (WGS) entry which is preliminary data.</text>
</comment>
<proteinExistence type="predicted"/>
<feature type="compositionally biased region" description="Basic and acidic residues" evidence="1">
    <location>
        <begin position="516"/>
        <end position="528"/>
    </location>
</feature>
<reference evidence="3" key="1">
    <citation type="journal article" date="2016" name="Nat. Commun.">
        <title>The Gonium pectorale genome demonstrates co-option of cell cycle regulation during the evolution of multicellularity.</title>
        <authorList>
            <person name="Hanschen E.R."/>
            <person name="Marriage T.N."/>
            <person name="Ferris P.J."/>
            <person name="Hamaji T."/>
            <person name="Toyoda A."/>
            <person name="Fujiyama A."/>
            <person name="Neme R."/>
            <person name="Noguchi H."/>
            <person name="Minakuchi Y."/>
            <person name="Suzuki M."/>
            <person name="Kawai-Toyooka H."/>
            <person name="Smith D.R."/>
            <person name="Sparks H."/>
            <person name="Anderson J."/>
            <person name="Bakaric R."/>
            <person name="Luria V."/>
            <person name="Karger A."/>
            <person name="Kirschner M.W."/>
            <person name="Durand P.M."/>
            <person name="Michod R.E."/>
            <person name="Nozaki H."/>
            <person name="Olson B.J."/>
        </authorList>
    </citation>
    <scope>NUCLEOTIDE SEQUENCE [LARGE SCALE GENOMIC DNA]</scope>
    <source>
        <strain evidence="3">NIES-2863</strain>
    </source>
</reference>
<sequence length="564" mass="57310">MQAPNLEALASVLSELSQAHRKAPDPGAVGGAAPATMPLSQRLLLLAARRMVELLGRERRQTPETAAAAVRDTVSRATHSSYGHSPTAPDDAPGGPDAALQELLSVLRGAVLGAASRGALSAAGCGALAELMAGGGWSGGALLTRDPGLWRALMRGAGEVVPGLAPSELAALLHGAALSGVAPPPALLQAAERGLLQAAHRIVVLPARPQGVSSVAGAYPGEAWLADWAAAYLPYLSPDEGAVAGETADAAPAAAAEVLYRLATLQHLPPEPWEAAALARMQPGLRPWLRLLHSVDRRLWGWALGEACGARAADGGEPPSPSGTGSAGQQGQGTADGALPARGTGTMPPLLLSQLAWAVGAHVAACPLPPPSLQQQQQQQQQPWPGPWPAQQGGDPLPAEAAAGVAPRAVRRLRTWAHRRAVFGAALAALAAWAVHGSAAAAAAAAETAKAGRSKGEWEGGNGEEGSLAGGAMRQVLYSLVEVMAAPEEHAGPGGGQDAALPILQWQQQQVTRPEQCPHEEADGAAADKAEASVGRLAAWASCARDVVWGCGAAGLRDELVALL</sequence>
<feature type="compositionally biased region" description="Low complexity" evidence="1">
    <location>
        <begin position="373"/>
        <end position="403"/>
    </location>
</feature>
<feature type="compositionally biased region" description="Polar residues" evidence="1">
    <location>
        <begin position="75"/>
        <end position="84"/>
    </location>
</feature>
<feature type="region of interest" description="Disordered" evidence="1">
    <location>
        <begin position="508"/>
        <end position="528"/>
    </location>
</feature>
<evidence type="ECO:0000256" key="1">
    <source>
        <dbReference type="SAM" id="MobiDB-lite"/>
    </source>
</evidence>
<feature type="compositionally biased region" description="Low complexity" evidence="1">
    <location>
        <begin position="88"/>
        <end position="97"/>
    </location>
</feature>
<accession>A0A150G491</accession>
<keyword evidence="3" id="KW-1185">Reference proteome</keyword>
<feature type="region of interest" description="Disordered" evidence="1">
    <location>
        <begin position="311"/>
        <end position="344"/>
    </location>
</feature>
<dbReference type="Proteomes" id="UP000075714">
    <property type="component" value="Unassembled WGS sequence"/>
</dbReference>
<dbReference type="AlphaFoldDB" id="A0A150G491"/>
<evidence type="ECO:0000313" key="2">
    <source>
        <dbReference type="EMBL" id="KXZ44644.1"/>
    </source>
</evidence>
<organism evidence="2 3">
    <name type="scientific">Gonium pectorale</name>
    <name type="common">Green alga</name>
    <dbReference type="NCBI Taxonomy" id="33097"/>
    <lineage>
        <taxon>Eukaryota</taxon>
        <taxon>Viridiplantae</taxon>
        <taxon>Chlorophyta</taxon>
        <taxon>core chlorophytes</taxon>
        <taxon>Chlorophyceae</taxon>
        <taxon>CS clade</taxon>
        <taxon>Chlamydomonadales</taxon>
        <taxon>Volvocaceae</taxon>
        <taxon>Gonium</taxon>
    </lineage>
</organism>
<feature type="region of interest" description="Disordered" evidence="1">
    <location>
        <begin position="57"/>
        <end position="97"/>
    </location>
</feature>